<dbReference type="EMBL" id="OBML01000008">
    <property type="protein sequence ID" value="SOC14733.1"/>
    <property type="molecule type" value="Genomic_DNA"/>
</dbReference>
<proteinExistence type="predicted"/>
<evidence type="ECO:0000313" key="4">
    <source>
        <dbReference type="EMBL" id="SOC27340.1"/>
    </source>
</evidence>
<evidence type="ECO:0000313" key="5">
    <source>
        <dbReference type="Proteomes" id="UP000219331"/>
    </source>
</evidence>
<dbReference type="EMBL" id="OBML01000018">
    <property type="protein sequence ID" value="SOC27340.1"/>
    <property type="molecule type" value="Genomic_DNA"/>
</dbReference>
<dbReference type="RefSeq" id="WP_097175441.1">
    <property type="nucleotide sequence ID" value="NZ_OBML01000008.1"/>
</dbReference>
<gene>
    <name evidence="3" type="ORF">SAMN05421512_1081</name>
    <name evidence="4" type="ORF">SAMN05421512_1181</name>
</gene>
<keyword evidence="5" id="KW-1185">Reference proteome</keyword>
<name>A0A285TXP8_9HYPH</name>
<accession>A0A285TXP8</accession>
<dbReference type="InterPro" id="IPR032096">
    <property type="entry name" value="DUF4815"/>
</dbReference>
<reference evidence="4 5" key="1">
    <citation type="submission" date="2017-08" db="EMBL/GenBank/DDBJ databases">
        <authorList>
            <person name="de Groot N.N."/>
        </authorList>
    </citation>
    <scope>NUCLEOTIDE SEQUENCE [LARGE SCALE GENOMIC DNA]</scope>
    <source>
        <strain evidence="4 5">USBA 352</strain>
    </source>
</reference>
<feature type="region of interest" description="Disordered" evidence="1">
    <location>
        <begin position="445"/>
        <end position="467"/>
    </location>
</feature>
<evidence type="ECO:0000313" key="3">
    <source>
        <dbReference type="EMBL" id="SOC14733.1"/>
    </source>
</evidence>
<feature type="non-terminal residue" evidence="4">
    <location>
        <position position="1"/>
    </location>
</feature>
<dbReference type="Pfam" id="PF16075">
    <property type="entry name" value="DUF4815"/>
    <property type="match status" value="1"/>
</dbReference>
<evidence type="ECO:0000259" key="2">
    <source>
        <dbReference type="Pfam" id="PF16075"/>
    </source>
</evidence>
<dbReference type="OrthoDB" id="2463879at2"/>
<evidence type="ECO:0000256" key="1">
    <source>
        <dbReference type="SAM" id="MobiDB-lite"/>
    </source>
</evidence>
<feature type="domain" description="DUF4815" evidence="2">
    <location>
        <begin position="1"/>
        <end position="318"/>
    </location>
</feature>
<protein>
    <recommendedName>
        <fullName evidence="2">DUF4815 domain-containing protein</fullName>
    </recommendedName>
</protein>
<dbReference type="Proteomes" id="UP000219331">
    <property type="component" value="Unassembled WGS sequence"/>
</dbReference>
<sequence>GSGTATLALRFPPLANLVQALVTKETTEAVTHGPSVGAMDLLSNDSVTALVEVRQGVTVYTAGTDYTLNADRVDWTPGGAEPAPGSSYQVTYRFRDAVAPVSTTDSTVTLAGGVTGGEVLLTYDYKLPRTDLICLDPDGRGVYIEGLSSRSRPVPPAAPATHLPLAEVHNTWVGAPRIVNSGVRAYPFTSIDRMYKRLVDVLDLVALERLRRDIDSREPVAKRGVFVDPFMNDRWRDAGIGQDAALFGGSCQLAIDPTLHRLGPARPLLLDWTSEPVIAQPLATTCRLINPYSNFTPLPAALELDPAVDLWVETRTEWLSPSTAVFGAGNQARTTSTTEVVDDREELAEFLRAINVAFTVRGFGAGETLDELTFDGVDVTPAPALVADAAGEISGTIAIAAETYPAGRKLVRAVGASGTEASALFVGQGRIEVTVMRQITTVTRWSDPPASSVTGGTEPTGDGGGSGADPLAQTFTLPAGQGRHLAAVVVRVCAVGDPTSPILVEVRPCSQGLPTAEILSQAYVEMSGVVIGQPTVVPLPEPLWLSAGREYCFIIKSDDAEHAISAAAIGAFDAAAQAWVAAQPYPVGVLLSSSNASTWTAHQDEDLTFELRAARFAPTTKRISLGQVDLVDCTDLIIRAVTDLPTAECSVVFEIERPGGAIWRMVPDQVLELTERVTETVVVYAVLRGTETASPTLFPGVQLIAGSLRDTATYVSRAFPVAGAERIPVRLKALLPAGSGLTVELQRGGAWETIPLVETEILEAGGWVDRSHQIDPLDPQPAWGAETRVRLTLTGSPAARPALADLRVATI</sequence>
<organism evidence="4 5">
    <name type="scientific">Stappia indica</name>
    <dbReference type="NCBI Taxonomy" id="538381"/>
    <lineage>
        <taxon>Bacteria</taxon>
        <taxon>Pseudomonadati</taxon>
        <taxon>Pseudomonadota</taxon>
        <taxon>Alphaproteobacteria</taxon>
        <taxon>Hyphomicrobiales</taxon>
        <taxon>Stappiaceae</taxon>
        <taxon>Stappia</taxon>
    </lineage>
</organism>
<dbReference type="AlphaFoldDB" id="A0A285TXP8"/>